<dbReference type="RefSeq" id="WP_210791061.1">
    <property type="nucleotide sequence ID" value="NZ_JAGPXB010000013.1"/>
</dbReference>
<feature type="transmembrane region" description="Helical" evidence="2">
    <location>
        <begin position="324"/>
        <end position="346"/>
    </location>
</feature>
<accession>A0ABS5D629</accession>
<dbReference type="SUPFAM" id="SSF48452">
    <property type="entry name" value="TPR-like"/>
    <property type="match status" value="1"/>
</dbReference>
<dbReference type="Proteomes" id="UP000679008">
    <property type="component" value="Unassembled WGS sequence"/>
</dbReference>
<protein>
    <recommendedName>
        <fullName evidence="3">DUF6377 domain-containing protein</fullName>
    </recommendedName>
</protein>
<evidence type="ECO:0000313" key="5">
    <source>
        <dbReference type="Proteomes" id="UP000679008"/>
    </source>
</evidence>
<keyword evidence="2" id="KW-0472">Membrane</keyword>
<dbReference type="InterPro" id="IPR045957">
    <property type="entry name" value="DUF6377"/>
</dbReference>
<gene>
    <name evidence="4" type="ORF">KBJ98_12220</name>
</gene>
<name>A0ABS5D629_9FLAO</name>
<evidence type="ECO:0000256" key="2">
    <source>
        <dbReference type="SAM" id="Phobius"/>
    </source>
</evidence>
<dbReference type="Gene3D" id="1.25.40.10">
    <property type="entry name" value="Tetratricopeptide repeat domain"/>
    <property type="match status" value="1"/>
</dbReference>
<comment type="caution">
    <text evidence="4">The sequence shown here is derived from an EMBL/GenBank/DDBJ whole genome shotgun (WGS) entry which is preliminary data.</text>
</comment>
<reference evidence="4 5" key="1">
    <citation type="submission" date="2021-04" db="EMBL/GenBank/DDBJ databases">
        <title>Description of novel Flavobacterium sp. F-328.</title>
        <authorList>
            <person name="Saticioglu I.B."/>
        </authorList>
    </citation>
    <scope>NUCLEOTIDE SEQUENCE [LARGE SCALE GENOMIC DNA]</scope>
    <source>
        <strain evidence="4 5">F-328</strain>
    </source>
</reference>
<feature type="domain" description="DUF6377" evidence="3">
    <location>
        <begin position="252"/>
        <end position="506"/>
    </location>
</feature>
<keyword evidence="1" id="KW-0175">Coiled coil</keyword>
<keyword evidence="2" id="KW-0812">Transmembrane</keyword>
<dbReference type="EMBL" id="JAGPXB010000013">
    <property type="protein sequence ID" value="MBQ0909471.1"/>
    <property type="molecule type" value="Genomic_DNA"/>
</dbReference>
<evidence type="ECO:0000313" key="4">
    <source>
        <dbReference type="EMBL" id="MBQ0909471.1"/>
    </source>
</evidence>
<keyword evidence="5" id="KW-1185">Reference proteome</keyword>
<proteinExistence type="predicted"/>
<evidence type="ECO:0000256" key="1">
    <source>
        <dbReference type="SAM" id="Coils"/>
    </source>
</evidence>
<dbReference type="Pfam" id="PF19904">
    <property type="entry name" value="DUF6377"/>
    <property type="match status" value="1"/>
</dbReference>
<keyword evidence="2" id="KW-1133">Transmembrane helix</keyword>
<dbReference type="InterPro" id="IPR011990">
    <property type="entry name" value="TPR-like_helical_dom_sf"/>
</dbReference>
<evidence type="ECO:0000259" key="3">
    <source>
        <dbReference type="Pfam" id="PF19904"/>
    </source>
</evidence>
<feature type="coiled-coil region" evidence="1">
    <location>
        <begin position="349"/>
        <end position="386"/>
    </location>
</feature>
<sequence length="546" mass="63355">MNRFLPVLIAFLFPVFIFSQNNSVELLNELDQTVTDYAVYSHKKELKINKLKELLSYTTADIEKYDVYGKLYAEYKSYQSDSALIYARKSFQIAEKLNDIEKLNHARLNLASIMGTLGMYKEATDILNRINITPKLKGYYFTVNSVVYGYMSDYAASLQEKKKYIILTKKHRDSSLNYYKPQSSAYIMAQSSTLLDAGKHKETLTLLLNYFPKIAHNSDDRAVIAYIVSQAYRQKKDAEQEKKWLTISAISDLQLAKKEYISLRSLAFLMYENGDFDRAYTYIKRSLEDALFCNARLRTYEISKMLPIINEAYQKQNETNRFQLILFLISVSILSVFLLVLLFLLFKQMKKLSKAKQDLSLANNKLSELNTELNAFNEKLNETNYTLTEANLLKEIYIGRYMDQCSDYIGKLDEYRRKLNVMATTGKMNELISAVKSKQFVENELAVFLTNFDKTFLQLFPNFIAEFRVLLIDEEAIQLKEGELLNTELRIFALIRLGIKDSAKISTFLRYSVSTIYNYRSQIKNKAAGPREDFEANVMRIGTNLK</sequence>
<organism evidence="4 5">
    <name type="scientific">Flavobacterium erciyesense</name>
    <dbReference type="NCBI Taxonomy" id="2825842"/>
    <lineage>
        <taxon>Bacteria</taxon>
        <taxon>Pseudomonadati</taxon>
        <taxon>Bacteroidota</taxon>
        <taxon>Flavobacteriia</taxon>
        <taxon>Flavobacteriales</taxon>
        <taxon>Flavobacteriaceae</taxon>
        <taxon>Flavobacterium</taxon>
    </lineage>
</organism>